<dbReference type="Proteomes" id="UP000697472">
    <property type="component" value="Unassembled WGS sequence"/>
</dbReference>
<keyword evidence="3" id="KW-0732">Signal</keyword>
<evidence type="ECO:0000256" key="1">
    <source>
        <dbReference type="ARBA" id="ARBA00004196"/>
    </source>
</evidence>
<keyword evidence="7" id="KW-1185">Reference proteome</keyword>
<protein>
    <submittedName>
        <fullName evidence="6">Ribose transport system substrate-binding protein</fullName>
    </submittedName>
</protein>
<comment type="caution">
    <text evidence="6">The sequence shown here is derived from an EMBL/GenBank/DDBJ whole genome shotgun (WGS) entry which is preliminary data.</text>
</comment>
<dbReference type="EMBL" id="JAFBEH010000077">
    <property type="protein sequence ID" value="MBM7643763.1"/>
    <property type="molecule type" value="Genomic_DNA"/>
</dbReference>
<dbReference type="SUPFAM" id="SSF53822">
    <property type="entry name" value="Periplasmic binding protein-like I"/>
    <property type="match status" value="1"/>
</dbReference>
<feature type="domain" description="Periplasmic binding protein" evidence="5">
    <location>
        <begin position="43"/>
        <end position="294"/>
    </location>
</feature>
<reference evidence="6 7" key="1">
    <citation type="submission" date="2021-01" db="EMBL/GenBank/DDBJ databases">
        <title>Genomic Encyclopedia of Type Strains, Phase IV (KMG-IV): sequencing the most valuable type-strain genomes for metagenomic binning, comparative biology and taxonomic classification.</title>
        <authorList>
            <person name="Goeker M."/>
        </authorList>
    </citation>
    <scope>NUCLEOTIDE SEQUENCE [LARGE SCALE GENOMIC DNA]</scope>
    <source>
        <strain evidence="6 7">DSM 27382</strain>
    </source>
</reference>
<dbReference type="Gene3D" id="3.40.50.2300">
    <property type="match status" value="2"/>
</dbReference>
<organism evidence="6 7">
    <name type="scientific">Streptococcus loxodontisalivarius</name>
    <dbReference type="NCBI Taxonomy" id="1349415"/>
    <lineage>
        <taxon>Bacteria</taxon>
        <taxon>Bacillati</taxon>
        <taxon>Bacillota</taxon>
        <taxon>Bacilli</taxon>
        <taxon>Lactobacillales</taxon>
        <taxon>Streptococcaceae</taxon>
        <taxon>Streptococcus</taxon>
    </lineage>
</organism>
<comment type="similarity">
    <text evidence="2">Belongs to the bacterial solute-binding protein 2 family.</text>
</comment>
<evidence type="ECO:0000256" key="3">
    <source>
        <dbReference type="ARBA" id="ARBA00022729"/>
    </source>
</evidence>
<comment type="subcellular location">
    <subcellularLocation>
        <location evidence="1">Cell envelope</location>
    </subcellularLocation>
</comment>
<feature type="transmembrane region" description="Helical" evidence="4">
    <location>
        <begin position="7"/>
        <end position="28"/>
    </location>
</feature>
<evidence type="ECO:0000256" key="4">
    <source>
        <dbReference type="SAM" id="Phobius"/>
    </source>
</evidence>
<keyword evidence="4" id="KW-1133">Transmembrane helix</keyword>
<accession>A0ABS2PUZ0</accession>
<evidence type="ECO:0000259" key="5">
    <source>
        <dbReference type="Pfam" id="PF13407"/>
    </source>
</evidence>
<evidence type="ECO:0000313" key="7">
    <source>
        <dbReference type="Proteomes" id="UP000697472"/>
    </source>
</evidence>
<keyword evidence="4" id="KW-0472">Membrane</keyword>
<sequence length="321" mass="35029">MERLKRYWFLLVSCIVFVLLGLGLFLFYQEGNLLPHQLKIGATYMTMNNDFYKTLNEEIEQEVSENSDILLTRDPGLDAAKQAQQIDYFIQEKVAVIIINPVDRNSSAIIKKLKKAKRQGIKIVVVDSQIQGADFVDSTILSDNYQAGVLCAEQLMRDKTSAKILLLEHESAVSGADRIRGFLETIAGHPSYQVVARRDVLGQTELALPAVQEVIASGVSFDTVMALNDQAAMGALAALDQAGLDTVGVYGIDGSPNMKALIETTAAAKATVAQSPYDMGKAALEASYQLASGKSYPSQKVIEVALIDKDNISQYDTAGWQ</sequence>
<evidence type="ECO:0000256" key="2">
    <source>
        <dbReference type="ARBA" id="ARBA00007639"/>
    </source>
</evidence>
<dbReference type="InterPro" id="IPR025997">
    <property type="entry name" value="SBP_2_dom"/>
</dbReference>
<name>A0ABS2PUZ0_9STRE</name>
<dbReference type="PANTHER" id="PTHR46847:SF1">
    <property type="entry name" value="D-ALLOSE-BINDING PERIPLASMIC PROTEIN-RELATED"/>
    <property type="match status" value="1"/>
</dbReference>
<gene>
    <name evidence="6" type="ORF">JOC28_002078</name>
</gene>
<evidence type="ECO:0000313" key="6">
    <source>
        <dbReference type="EMBL" id="MBM7643763.1"/>
    </source>
</evidence>
<proteinExistence type="inferred from homology"/>
<keyword evidence="4" id="KW-0812">Transmembrane</keyword>
<dbReference type="Pfam" id="PF13407">
    <property type="entry name" value="Peripla_BP_4"/>
    <property type="match status" value="1"/>
</dbReference>
<dbReference type="PANTHER" id="PTHR46847">
    <property type="entry name" value="D-ALLOSE-BINDING PERIPLASMIC PROTEIN-RELATED"/>
    <property type="match status" value="1"/>
</dbReference>
<dbReference type="InterPro" id="IPR028082">
    <property type="entry name" value="Peripla_BP_I"/>
</dbReference>
<dbReference type="RefSeq" id="WP_205010597.1">
    <property type="nucleotide sequence ID" value="NZ_JAFBEH010000077.1"/>
</dbReference>